<name>A0A1S3SQ51_SALSA</name>
<evidence type="ECO:0000313" key="3">
    <source>
        <dbReference type="RefSeq" id="XP_014066455.1"/>
    </source>
</evidence>
<keyword evidence="2" id="KW-1185">Reference proteome</keyword>
<dbReference type="InterPro" id="IPR048966">
    <property type="entry name" value="Aquarius_b-barrel"/>
</dbReference>
<evidence type="ECO:0000259" key="1">
    <source>
        <dbReference type="Pfam" id="PF21143"/>
    </source>
</evidence>
<gene>
    <name evidence="3" type="primary">LOC106611113</name>
</gene>
<evidence type="ECO:0000313" key="2">
    <source>
        <dbReference type="Proteomes" id="UP001652741"/>
    </source>
</evidence>
<dbReference type="KEGG" id="sasa:106611113"/>
<dbReference type="RefSeq" id="XP_014066455.1">
    <property type="nucleotide sequence ID" value="XM_014210980.2"/>
</dbReference>
<dbReference type="AlphaFoldDB" id="A0A1S3SQ51"/>
<dbReference type="GeneID" id="106611113"/>
<accession>A0A1S3SQ51</accession>
<protein>
    <submittedName>
        <fullName evidence="3">RNA helicase aquarius</fullName>
    </submittedName>
</protein>
<reference evidence="3" key="1">
    <citation type="submission" date="2025-08" db="UniProtKB">
        <authorList>
            <consortium name="RefSeq"/>
        </authorList>
    </citation>
    <scope>IDENTIFICATION</scope>
</reference>
<keyword evidence="3" id="KW-0378">Hydrolase</keyword>
<keyword evidence="3" id="KW-0547">Nucleotide-binding</keyword>
<keyword evidence="3" id="KW-0067">ATP-binding</keyword>
<dbReference type="Pfam" id="PF21143">
    <property type="entry name" value="Aquarius_N_2nd"/>
    <property type="match status" value="1"/>
</dbReference>
<proteinExistence type="predicted"/>
<organism evidence="2 3">
    <name type="scientific">Salmo salar</name>
    <name type="common">Atlantic salmon</name>
    <dbReference type="NCBI Taxonomy" id="8030"/>
    <lineage>
        <taxon>Eukaryota</taxon>
        <taxon>Metazoa</taxon>
        <taxon>Chordata</taxon>
        <taxon>Craniata</taxon>
        <taxon>Vertebrata</taxon>
        <taxon>Euteleostomi</taxon>
        <taxon>Actinopterygii</taxon>
        <taxon>Neopterygii</taxon>
        <taxon>Teleostei</taxon>
        <taxon>Protacanthopterygii</taxon>
        <taxon>Salmoniformes</taxon>
        <taxon>Salmonidae</taxon>
        <taxon>Salmoninae</taxon>
        <taxon>Salmo</taxon>
    </lineage>
</organism>
<sequence length="92" mass="9889">MAVRVWCLGASQDVSDITAFSIVEGCGSTTFAFWSRCGPICPTAHASTRRQPFMEQTGLAYVSGCEVQGMLDDKDRVIEEGLDQDVQSVAGP</sequence>
<feature type="domain" description="RNA helicase aquarius beta-barrel" evidence="1">
    <location>
        <begin position="47"/>
        <end position="83"/>
    </location>
</feature>
<keyword evidence="3" id="KW-0347">Helicase</keyword>
<dbReference type="Proteomes" id="UP001652741">
    <property type="component" value="Chromosome ssa09"/>
</dbReference>